<sequence length="396" mass="43654">MSNYDTRTPPSYKTFLIILSPILFRQAKSLYNYLRTSLSHRPPPHPVPHTAARALNLLFLTTTLFLLLSLPTSSGFNPFPPAENIFTLTSSRLNTPTEILFSRLARQRPNNTLSQTDIILKAKFTSPTSRKLYLRFGPETLTTCPFCTPDNESSYLLYYLPTNTFLPHLLHLLITGFITSEPLTGPSASRWRAKFTLSGLSLLLLETLLVTIYNPASSTNPANTNPQIVPPSFHTRLTTARYLSFTLTNALYALIIYLSSTHRFFYIPPTPSEIAEKLVANVSATLAGTTAKMHALSVVRNATVRDRALKGRDDAYWTAVVEMERVDNDEGEGEGGGRGVSIWEEEEVVRAMTKVMQGRGGGGAGEGKEGAVDIARLGMEASAYVEGITEGLEMEG</sequence>
<comment type="caution">
    <text evidence="1">The sequence shown here is derived from an EMBL/GenBank/DDBJ whole genome shotgun (WGS) entry which is preliminary data.</text>
</comment>
<organism evidence="1 2">
    <name type="scientific">Paracoccidioides brasiliensis</name>
    <dbReference type="NCBI Taxonomy" id="121759"/>
    <lineage>
        <taxon>Eukaryota</taxon>
        <taxon>Fungi</taxon>
        <taxon>Dikarya</taxon>
        <taxon>Ascomycota</taxon>
        <taxon>Pezizomycotina</taxon>
        <taxon>Eurotiomycetes</taxon>
        <taxon>Eurotiomycetidae</taxon>
        <taxon>Onygenales</taxon>
        <taxon>Ajellomycetaceae</taxon>
        <taxon>Paracoccidioides</taxon>
    </lineage>
</organism>
<dbReference type="Proteomes" id="UP000242814">
    <property type="component" value="Unassembled WGS sequence"/>
</dbReference>
<name>A0A1D2JB39_PARBR</name>
<dbReference type="PANTHER" id="PTHR39470">
    <property type="entry name" value="CHROMOSOME 10, WHOLE GENOME SHOTGUN SEQUENCE"/>
    <property type="match status" value="1"/>
</dbReference>
<dbReference type="EMBL" id="LZYO01000220">
    <property type="protein sequence ID" value="ODH25679.1"/>
    <property type="molecule type" value="Genomic_DNA"/>
</dbReference>
<dbReference type="AlphaFoldDB" id="A0A1D2JB39"/>
<gene>
    <name evidence="1" type="ORF">ACO22_05170</name>
</gene>
<dbReference type="VEuPathDB" id="FungiDB:PADG_04551"/>
<accession>A0A1D2JB39</accession>
<protein>
    <submittedName>
        <fullName evidence="1">Uncharacterized protein</fullName>
    </submittedName>
</protein>
<evidence type="ECO:0000313" key="1">
    <source>
        <dbReference type="EMBL" id="ODH25679.1"/>
    </source>
</evidence>
<dbReference type="VEuPathDB" id="FungiDB:PABG_04185"/>
<dbReference type="PANTHER" id="PTHR39470:SF1">
    <property type="entry name" value="CHORISMATE SYNTHASE PROTEIN"/>
    <property type="match status" value="1"/>
</dbReference>
<reference evidence="1 2" key="1">
    <citation type="submission" date="2016-06" db="EMBL/GenBank/DDBJ databases">
        <authorList>
            <person name="Kjaerup R.B."/>
            <person name="Dalgaard T.S."/>
            <person name="Juul-Madsen H.R."/>
        </authorList>
    </citation>
    <scope>NUCLEOTIDE SEQUENCE [LARGE SCALE GENOMIC DNA]</scope>
    <source>
        <strain evidence="1 2">Pb300</strain>
    </source>
</reference>
<proteinExistence type="predicted"/>
<evidence type="ECO:0000313" key="2">
    <source>
        <dbReference type="Proteomes" id="UP000242814"/>
    </source>
</evidence>